<keyword evidence="3 6" id="KW-0808">Transferase</keyword>
<name>A0AA96LI25_9BACL</name>
<dbReference type="GO" id="GO:0016020">
    <property type="term" value="C:membrane"/>
    <property type="evidence" value="ECO:0007669"/>
    <property type="project" value="GOC"/>
</dbReference>
<evidence type="ECO:0000256" key="3">
    <source>
        <dbReference type="ARBA" id="ARBA00022679"/>
    </source>
</evidence>
<dbReference type="InterPro" id="IPR001296">
    <property type="entry name" value="Glyco_trans_1"/>
</dbReference>
<dbReference type="EMBL" id="CP130318">
    <property type="protein sequence ID" value="WNQ13684.1"/>
    <property type="molecule type" value="Genomic_DNA"/>
</dbReference>
<dbReference type="PANTHER" id="PTHR43025">
    <property type="entry name" value="MONOGALACTOSYLDIACYLGLYCEROL SYNTHASE"/>
    <property type="match status" value="1"/>
</dbReference>
<evidence type="ECO:0000256" key="1">
    <source>
        <dbReference type="ARBA" id="ARBA00006962"/>
    </source>
</evidence>
<dbReference type="PANTHER" id="PTHR43025:SF3">
    <property type="entry name" value="MONOGALACTOSYLDIACYLGLYCEROL SYNTHASE 1, CHLOROPLASTIC"/>
    <property type="match status" value="1"/>
</dbReference>
<accession>A0AA96LI25</accession>
<dbReference type="SUPFAM" id="SSF53756">
    <property type="entry name" value="UDP-Glycosyltransferase/glycogen phosphorylase"/>
    <property type="match status" value="1"/>
</dbReference>
<protein>
    <submittedName>
        <fullName evidence="6">Glycosyltransferase</fullName>
        <ecNumber evidence="6">2.4.-.-</ecNumber>
    </submittedName>
</protein>
<dbReference type="EC" id="2.4.-.-" evidence="6"/>
<dbReference type="GO" id="GO:0009247">
    <property type="term" value="P:glycolipid biosynthetic process"/>
    <property type="evidence" value="ECO:0007669"/>
    <property type="project" value="InterPro"/>
</dbReference>
<dbReference type="RefSeq" id="WP_315607466.1">
    <property type="nucleotide sequence ID" value="NZ_CP130318.1"/>
</dbReference>
<dbReference type="Proteomes" id="UP001305702">
    <property type="component" value="Chromosome"/>
</dbReference>
<dbReference type="Gene3D" id="3.40.50.2000">
    <property type="entry name" value="Glycogen Phosphorylase B"/>
    <property type="match status" value="1"/>
</dbReference>
<dbReference type="Pfam" id="PF00534">
    <property type="entry name" value="Glycos_transf_1"/>
    <property type="match status" value="1"/>
</dbReference>
<evidence type="ECO:0000313" key="7">
    <source>
        <dbReference type="Proteomes" id="UP001305702"/>
    </source>
</evidence>
<keyword evidence="2 6" id="KW-0328">Glycosyltransferase</keyword>
<organism evidence="6 7">
    <name type="scientific">Paenibacillus aurantius</name>
    <dbReference type="NCBI Taxonomy" id="2918900"/>
    <lineage>
        <taxon>Bacteria</taxon>
        <taxon>Bacillati</taxon>
        <taxon>Bacillota</taxon>
        <taxon>Bacilli</taxon>
        <taxon>Bacillales</taxon>
        <taxon>Paenibacillaceae</taxon>
        <taxon>Paenibacillus</taxon>
    </lineage>
</organism>
<feature type="domain" description="Glycosyl transferase family 1" evidence="4">
    <location>
        <begin position="232"/>
        <end position="349"/>
    </location>
</feature>
<sequence>MKTTKKALILYASYGDGHLQVTRALTEALSAEGVEVETADLFAEAHPFLNAAAKWFYIKSYAWFPSLYGWLYSSSKEMNHETPFSRALHSFGISRLQKILQNSRPDFVINTFPMLAMPVLRTRGIVIPTYTVITDFTLHNRWIHRDIDRFYVASEELRHELVGRGLETEQVRVTGIPVKKAFRQPASVARLCRKYGLDPRRRILLVMAGSYGVMRDLKELCSEISDDFAIQTVMVCGNNQKLQESMERVFRDHPHVKVLGFVEEVHELMAISSCLVTKPGGITLTEALCCHLPTLLYRPVPGQERDNAEFMMAKGAALVADYADQLVRQLRFLLHNPSALDRMRRAAAKLRNPRSAEDIVSDMLQHIQAPVQETLSAASDQAVESMPLFHTHS</sequence>
<gene>
    <name evidence="6" type="ORF">MJA45_11905</name>
</gene>
<dbReference type="InterPro" id="IPR050519">
    <property type="entry name" value="Glycosyltransf_28_UgtP"/>
</dbReference>
<dbReference type="Pfam" id="PF06925">
    <property type="entry name" value="MGDG_synth"/>
    <property type="match status" value="1"/>
</dbReference>
<dbReference type="AlphaFoldDB" id="A0AA96LI25"/>
<proteinExistence type="inferred from homology"/>
<evidence type="ECO:0000259" key="5">
    <source>
        <dbReference type="Pfam" id="PF06925"/>
    </source>
</evidence>
<feature type="domain" description="Diacylglycerol glucosyltransferase N-terminal" evidence="5">
    <location>
        <begin position="18"/>
        <end position="178"/>
    </location>
</feature>
<comment type="similarity">
    <text evidence="1">Belongs to the glycosyltransferase 28 family.</text>
</comment>
<evidence type="ECO:0000256" key="2">
    <source>
        <dbReference type="ARBA" id="ARBA00022676"/>
    </source>
</evidence>
<dbReference type="InterPro" id="IPR009695">
    <property type="entry name" value="Diacylglyc_glucosyltr_N"/>
</dbReference>
<evidence type="ECO:0000259" key="4">
    <source>
        <dbReference type="Pfam" id="PF00534"/>
    </source>
</evidence>
<reference evidence="6 7" key="1">
    <citation type="submission" date="2022-02" db="EMBL/GenBank/DDBJ databases">
        <title>Paenibacillus sp. MBLB1776 Whole Genome Shotgun Sequencing.</title>
        <authorList>
            <person name="Hwang C.Y."/>
            <person name="Cho E.-S."/>
            <person name="Seo M.-J."/>
        </authorList>
    </citation>
    <scope>NUCLEOTIDE SEQUENCE [LARGE SCALE GENOMIC DNA]</scope>
    <source>
        <strain evidence="6 7">MBLB1776</strain>
    </source>
</reference>
<keyword evidence="7" id="KW-1185">Reference proteome</keyword>
<dbReference type="KEGG" id="paun:MJA45_11905"/>
<dbReference type="GO" id="GO:0016758">
    <property type="term" value="F:hexosyltransferase activity"/>
    <property type="evidence" value="ECO:0007669"/>
    <property type="project" value="InterPro"/>
</dbReference>
<evidence type="ECO:0000313" key="6">
    <source>
        <dbReference type="EMBL" id="WNQ13684.1"/>
    </source>
</evidence>